<sequence length="115" mass="10675" precursor="true">MQNKTITRILALSIITATFPSYNVSAVPPTASDHSATAASGSIGATVGLAISIGLPKENKNSPGNPGGPGGNPGNQGGPGGNPGNPSGGAGNPGGPGGNPGNPGRGNSGGGNPGR</sequence>
<evidence type="ECO:0000313" key="4">
    <source>
        <dbReference type="Proteomes" id="UP000008841"/>
    </source>
</evidence>
<protein>
    <submittedName>
        <fullName evidence="3">Uncharacterized protein</fullName>
    </submittedName>
</protein>
<evidence type="ECO:0000256" key="1">
    <source>
        <dbReference type="SAM" id="MobiDB-lite"/>
    </source>
</evidence>
<dbReference type="AlphaFoldDB" id="B3EF51"/>
<accession>B3EF51</accession>
<dbReference type="RefSeq" id="WP_012466786.1">
    <property type="nucleotide sequence ID" value="NC_010803.1"/>
</dbReference>
<dbReference type="HOGENOM" id="CLU_2104621_0_0_10"/>
<feature type="chain" id="PRO_5002787832" evidence="2">
    <location>
        <begin position="27"/>
        <end position="115"/>
    </location>
</feature>
<evidence type="ECO:0000256" key="2">
    <source>
        <dbReference type="SAM" id="SignalP"/>
    </source>
</evidence>
<reference evidence="3 4" key="1">
    <citation type="submission" date="2008-05" db="EMBL/GenBank/DDBJ databases">
        <title>Complete sequence of Chlorobium limicola DSM 245.</title>
        <authorList>
            <consortium name="US DOE Joint Genome Institute"/>
            <person name="Lucas S."/>
            <person name="Copeland A."/>
            <person name="Lapidus A."/>
            <person name="Glavina del Rio T."/>
            <person name="Dalin E."/>
            <person name="Tice H."/>
            <person name="Bruce D."/>
            <person name="Goodwin L."/>
            <person name="Pitluck S."/>
            <person name="Schmutz J."/>
            <person name="Larimer F."/>
            <person name="Land M."/>
            <person name="Hauser L."/>
            <person name="Kyrpides N."/>
            <person name="Ovchinnikova G."/>
            <person name="Zhao F."/>
            <person name="Li T."/>
            <person name="Liu Z."/>
            <person name="Overmann J."/>
            <person name="Bryant D.A."/>
            <person name="Richardson P."/>
        </authorList>
    </citation>
    <scope>NUCLEOTIDE SEQUENCE [LARGE SCALE GENOMIC DNA]</scope>
    <source>
        <strain evidence="4">DSM 245 / NBRC 103803 / 6330</strain>
    </source>
</reference>
<feature type="compositionally biased region" description="Gly residues" evidence="1">
    <location>
        <begin position="65"/>
        <end position="115"/>
    </location>
</feature>
<feature type="region of interest" description="Disordered" evidence="1">
    <location>
        <begin position="54"/>
        <end position="115"/>
    </location>
</feature>
<dbReference type="EMBL" id="CP001097">
    <property type="protein sequence ID" value="ACD90913.1"/>
    <property type="molecule type" value="Genomic_DNA"/>
</dbReference>
<gene>
    <name evidence="3" type="ordered locus">Clim_1877</name>
</gene>
<keyword evidence="2" id="KW-0732">Signal</keyword>
<name>B3EF51_CHLL2</name>
<feature type="signal peptide" evidence="2">
    <location>
        <begin position="1"/>
        <end position="26"/>
    </location>
</feature>
<organism evidence="3 4">
    <name type="scientific">Chlorobium limicola (strain DSM 245 / NBRC 103803 / 6330)</name>
    <dbReference type="NCBI Taxonomy" id="290315"/>
    <lineage>
        <taxon>Bacteria</taxon>
        <taxon>Pseudomonadati</taxon>
        <taxon>Chlorobiota</taxon>
        <taxon>Chlorobiia</taxon>
        <taxon>Chlorobiales</taxon>
        <taxon>Chlorobiaceae</taxon>
        <taxon>Chlorobium/Pelodictyon group</taxon>
        <taxon>Chlorobium</taxon>
    </lineage>
</organism>
<dbReference type="Proteomes" id="UP000008841">
    <property type="component" value="Chromosome"/>
</dbReference>
<evidence type="ECO:0000313" key="3">
    <source>
        <dbReference type="EMBL" id="ACD90913.1"/>
    </source>
</evidence>
<proteinExistence type="predicted"/>
<dbReference type="KEGG" id="cli:Clim_1877"/>